<dbReference type="PATRIC" id="fig|200450.3.peg.131"/>
<organism evidence="1 2">
    <name type="scientific">Pseudomonas trivialis</name>
    <dbReference type="NCBI Taxonomy" id="200450"/>
    <lineage>
        <taxon>Bacteria</taxon>
        <taxon>Pseudomonadati</taxon>
        <taxon>Pseudomonadota</taxon>
        <taxon>Gammaproteobacteria</taxon>
        <taxon>Pseudomonadales</taxon>
        <taxon>Pseudomonadaceae</taxon>
        <taxon>Pseudomonas</taxon>
    </lineage>
</organism>
<proteinExistence type="predicted"/>
<evidence type="ECO:0000313" key="2">
    <source>
        <dbReference type="Proteomes" id="UP000036608"/>
    </source>
</evidence>
<dbReference type="AlphaFoldDB" id="A0A0H5A588"/>
<reference evidence="1 2" key="1">
    <citation type="journal article" date="2015" name="Genome Announc.">
        <title>Complete Genome Sequence of the Rhizobacterium Pseudomonas trivialis Strain IHBB745 with Multiple Plant Growth-Promoting Activities and Tolerance to Desiccation and Alkalinity.</title>
        <authorList>
            <person name="Gulati A."/>
            <person name="Swarnkar M.K."/>
            <person name="Vyas P."/>
            <person name="Rahi P."/>
            <person name="Thakur R."/>
            <person name="Thakur N."/>
            <person name="Singh A.K."/>
        </authorList>
    </citation>
    <scope>NUCLEOTIDE SEQUENCE [LARGE SCALE GENOMIC DNA]</scope>
    <source>
        <strain evidence="2">745</strain>
    </source>
</reference>
<reference evidence="2" key="2">
    <citation type="submission" date="2015-05" db="EMBL/GenBank/DDBJ databases">
        <authorList>
            <person name="Swarnkar M.K."/>
            <person name="Vyas P."/>
            <person name="Rahi P."/>
            <person name="Thakur R."/>
            <person name="Thakur N."/>
            <person name="Singh A.K."/>
            <person name="Gulati A."/>
        </authorList>
    </citation>
    <scope>NUCLEOTIDE SEQUENCE [LARGE SCALE GENOMIC DNA]</scope>
    <source>
        <strain evidence="2">745</strain>
    </source>
</reference>
<dbReference type="Proteomes" id="UP000036608">
    <property type="component" value="Chromosome"/>
</dbReference>
<evidence type="ECO:0000313" key="1">
    <source>
        <dbReference type="EMBL" id="AKS04675.1"/>
    </source>
</evidence>
<sequence>MISVIDEIRAVRLETIALHFRITKADCFNEVRSFESDVLALMWRLETDDRVSKLDIDNLGVVFTMALKSRRHELTF</sequence>
<accession>A0A0H5A588</accession>
<name>A0A0H5A588_9PSED</name>
<dbReference type="KEGG" id="ptv:AA957_00580"/>
<dbReference type="EMBL" id="CP011507">
    <property type="protein sequence ID" value="AKS04675.1"/>
    <property type="molecule type" value="Genomic_DNA"/>
</dbReference>
<gene>
    <name evidence="1" type="ORF">AA957_00580</name>
</gene>
<protein>
    <submittedName>
        <fullName evidence="1">Uncharacterized protein</fullName>
    </submittedName>
</protein>